<dbReference type="Proteomes" id="UP001282336">
    <property type="component" value="Unassembled WGS sequence"/>
</dbReference>
<evidence type="ECO:0000259" key="1">
    <source>
        <dbReference type="Pfam" id="PF19419"/>
    </source>
</evidence>
<evidence type="ECO:0000313" key="3">
    <source>
        <dbReference type="Proteomes" id="UP001282336"/>
    </source>
</evidence>
<sequence>MKKYTEHAPYGVIAIQLDNGDEALYLHGDCLSCADFAEKDDPVCALGERLAETLGVPFRLLSLPVPNDEEWSWNDVVAALGWGKTRTLGRMAVRPVLECSTSHMTLIDSHLLGDLSRDTATQEWVHDTGVGFMIRLDAVRFPVLKLKREGLSGAARWVIYQGMKKGNISMVHFSAVGDNLDGFPTFDW</sequence>
<comment type="caution">
    <text evidence="2">The sequence shown here is derived from an EMBL/GenBank/DDBJ whole genome shotgun (WGS) entry which is preliminary data.</text>
</comment>
<dbReference type="EMBL" id="JAWXRC010000035">
    <property type="protein sequence ID" value="MDX6032844.1"/>
    <property type="molecule type" value="Genomic_DNA"/>
</dbReference>
<evidence type="ECO:0000313" key="2">
    <source>
        <dbReference type="EMBL" id="MDX6032844.1"/>
    </source>
</evidence>
<gene>
    <name evidence="2" type="ORF">SIL20_15165</name>
</gene>
<dbReference type="Pfam" id="PF19419">
    <property type="entry name" value="DUF5983"/>
    <property type="match status" value="1"/>
</dbReference>
<feature type="domain" description="DUF5983" evidence="1">
    <location>
        <begin position="96"/>
        <end position="188"/>
    </location>
</feature>
<reference evidence="2" key="1">
    <citation type="submission" date="2023-11" db="EMBL/GenBank/DDBJ databases">
        <title>Scandinavium wanjuensis sp. nov., isolated from lettuce South Korea.</title>
        <authorList>
            <person name="Park J."/>
            <person name="Park S."/>
            <person name="Oh K.K."/>
            <person name="Cho G.S."/>
            <person name="Franz C.M.A.P."/>
        </authorList>
    </citation>
    <scope>NUCLEOTIDE SEQUENCE</scope>
    <source>
        <strain evidence="2">V105_12</strain>
    </source>
</reference>
<name>A0AAJ2S6J8_9ENTR</name>
<accession>A0AAJ2S6J8</accession>
<dbReference type="InterPro" id="IPR046025">
    <property type="entry name" value="DUF5983"/>
</dbReference>
<dbReference type="AlphaFoldDB" id="A0AAJ2S6J8"/>
<dbReference type="RefSeq" id="WP_319629326.1">
    <property type="nucleotide sequence ID" value="NZ_JAWXRB010000008.1"/>
</dbReference>
<organism evidence="2 3">
    <name type="scientific">Scandinavium lactucae</name>
    <dbReference type="NCBI Taxonomy" id="3095028"/>
    <lineage>
        <taxon>Bacteria</taxon>
        <taxon>Pseudomonadati</taxon>
        <taxon>Pseudomonadota</taxon>
        <taxon>Gammaproteobacteria</taxon>
        <taxon>Enterobacterales</taxon>
        <taxon>Enterobacteriaceae</taxon>
        <taxon>Scandinavium</taxon>
    </lineage>
</organism>
<proteinExistence type="predicted"/>
<protein>
    <submittedName>
        <fullName evidence="2">DUF5983 family protein</fullName>
    </submittedName>
</protein>